<keyword evidence="3 4" id="KW-0418">Kinase</keyword>
<dbReference type="Proteomes" id="UP000321662">
    <property type="component" value="Unassembled WGS sequence"/>
</dbReference>
<dbReference type="CDD" id="cd07770">
    <property type="entry name" value="ASKHA_NBD_FGGY_GntK"/>
    <property type="match status" value="1"/>
</dbReference>
<dbReference type="Gene3D" id="3.30.420.40">
    <property type="match status" value="2"/>
</dbReference>
<evidence type="ECO:0000259" key="6">
    <source>
        <dbReference type="Pfam" id="PF02782"/>
    </source>
</evidence>
<dbReference type="InterPro" id="IPR043129">
    <property type="entry name" value="ATPase_NBD"/>
</dbReference>
<dbReference type="GO" id="GO:0046316">
    <property type="term" value="F:gluconokinase activity"/>
    <property type="evidence" value="ECO:0007669"/>
    <property type="project" value="InterPro"/>
</dbReference>
<organism evidence="7 8">
    <name type="scientific">Alkalibacterium kapii</name>
    <dbReference type="NCBI Taxonomy" id="426704"/>
    <lineage>
        <taxon>Bacteria</taxon>
        <taxon>Bacillati</taxon>
        <taxon>Bacillota</taxon>
        <taxon>Bacilli</taxon>
        <taxon>Lactobacillales</taxon>
        <taxon>Carnobacteriaceae</taxon>
        <taxon>Alkalibacterium</taxon>
    </lineage>
</organism>
<name>A0A511AS93_9LACT</name>
<dbReference type="Pfam" id="PF00370">
    <property type="entry name" value="FGGY_N"/>
    <property type="match status" value="1"/>
</dbReference>
<dbReference type="EMBL" id="BJUY01000005">
    <property type="protein sequence ID" value="GEK91070.1"/>
    <property type="molecule type" value="Genomic_DNA"/>
</dbReference>
<protein>
    <submittedName>
        <fullName evidence="7">Gluconate kinase</fullName>
    </submittedName>
</protein>
<evidence type="ECO:0000256" key="4">
    <source>
        <dbReference type="RuleBase" id="RU003733"/>
    </source>
</evidence>
<comment type="similarity">
    <text evidence="1 4">Belongs to the FGGY kinase family.</text>
</comment>
<evidence type="ECO:0000313" key="8">
    <source>
        <dbReference type="Proteomes" id="UP000321662"/>
    </source>
</evidence>
<dbReference type="OrthoDB" id="9805576at2"/>
<dbReference type="InterPro" id="IPR018485">
    <property type="entry name" value="FGGY_C"/>
</dbReference>
<dbReference type="InterPro" id="IPR018484">
    <property type="entry name" value="FGGY_N"/>
</dbReference>
<accession>A0A511AS93</accession>
<dbReference type="PIRSF" id="PIRSF000538">
    <property type="entry name" value="GlpK"/>
    <property type="match status" value="1"/>
</dbReference>
<evidence type="ECO:0000313" key="7">
    <source>
        <dbReference type="EMBL" id="GEK91070.1"/>
    </source>
</evidence>
<dbReference type="GO" id="GO:0019521">
    <property type="term" value="P:D-gluconate metabolic process"/>
    <property type="evidence" value="ECO:0007669"/>
    <property type="project" value="InterPro"/>
</dbReference>
<feature type="domain" description="Carbohydrate kinase FGGY N-terminal" evidence="5">
    <location>
        <begin position="4"/>
        <end position="247"/>
    </location>
</feature>
<sequence length="510" mass="56554">MSTYSIGADIGTTSTKAVLFSETGEIIYQSTVEYPLLTPEPKIAEQDPDEILEAVITAIQNVMKKSAVDKEKITVLSFSAAMHSLIAVDGKGKPLTNSITWADQRAEPYAQQLKETTGKSIYDKTGTPIHPMSPLTKLMWLKAEMPDVFNKARRFIGIKEYIFHHFFGQYVVDHSIASATGLFNMYNMDWDEEALETAGVTRDKLSKIVPTTEVFTKMNDDIAERLGVHPNMKTVIGANDGCLANLGVNAIEKGVVAVSIGTSGALRTVTDKPVADPKGRIFCYALTENHWVIGGPVNNGGMVLRWLRDELSEREVEEAKAIGADPYDVITDKIEKIPAGSNGLLFHPYLSGERAPSWNANSRGSFYGLAINHKREHVMRAVLEGINMNLYMVLLALEEVIGIPDRIHATGGFAKSTVWRQMMANIFNQEVHIPQTVEGACLGAAVLGKYAIGEIDDLREVENMVETKAISVPEKEEVAVYEELMPLYIRLSRLFEQEYDAITEFQQKFK</sequence>
<dbReference type="InterPro" id="IPR006002">
    <property type="entry name" value="Gluconate_kinase"/>
</dbReference>
<dbReference type="PROSITE" id="PS00445">
    <property type="entry name" value="FGGY_KINASES_2"/>
    <property type="match status" value="1"/>
</dbReference>
<evidence type="ECO:0000256" key="1">
    <source>
        <dbReference type="ARBA" id="ARBA00009156"/>
    </source>
</evidence>
<feature type="domain" description="Carbohydrate kinase FGGY C-terminal" evidence="6">
    <location>
        <begin position="257"/>
        <end position="451"/>
    </location>
</feature>
<dbReference type="AlphaFoldDB" id="A0A511AS93"/>
<dbReference type="PANTHER" id="PTHR43095">
    <property type="entry name" value="SUGAR KINASE"/>
    <property type="match status" value="1"/>
</dbReference>
<dbReference type="RefSeq" id="WP_146923825.1">
    <property type="nucleotide sequence ID" value="NZ_BJUY01000005.1"/>
</dbReference>
<dbReference type="Pfam" id="PF02782">
    <property type="entry name" value="FGGY_C"/>
    <property type="match status" value="1"/>
</dbReference>
<evidence type="ECO:0000256" key="3">
    <source>
        <dbReference type="ARBA" id="ARBA00022777"/>
    </source>
</evidence>
<dbReference type="PANTHER" id="PTHR43095:SF2">
    <property type="entry name" value="GLUCONOKINASE"/>
    <property type="match status" value="1"/>
</dbReference>
<keyword evidence="2 4" id="KW-0808">Transferase</keyword>
<comment type="caution">
    <text evidence="7">The sequence shown here is derived from an EMBL/GenBank/DDBJ whole genome shotgun (WGS) entry which is preliminary data.</text>
</comment>
<dbReference type="InterPro" id="IPR018483">
    <property type="entry name" value="Carb_kinase_FGGY_CS"/>
</dbReference>
<proteinExistence type="inferred from homology"/>
<keyword evidence="8" id="KW-1185">Reference proteome</keyword>
<reference evidence="7 8" key="1">
    <citation type="submission" date="2019-07" db="EMBL/GenBank/DDBJ databases">
        <title>Whole genome shotgun sequence of Alkalibacterium kapii NBRC 103247.</title>
        <authorList>
            <person name="Hosoyama A."/>
            <person name="Uohara A."/>
            <person name="Ohji S."/>
            <person name="Ichikawa N."/>
        </authorList>
    </citation>
    <scope>NUCLEOTIDE SEQUENCE [LARGE SCALE GENOMIC DNA]</scope>
    <source>
        <strain evidence="7 8">NBRC 103247</strain>
    </source>
</reference>
<dbReference type="SUPFAM" id="SSF53067">
    <property type="entry name" value="Actin-like ATPase domain"/>
    <property type="match status" value="2"/>
</dbReference>
<gene>
    <name evidence="7" type="ORF">AKA01nite_06920</name>
</gene>
<dbReference type="InterPro" id="IPR050406">
    <property type="entry name" value="FGGY_Carb_Kinase"/>
</dbReference>
<evidence type="ECO:0000259" key="5">
    <source>
        <dbReference type="Pfam" id="PF00370"/>
    </source>
</evidence>
<dbReference type="NCBIfam" id="TIGR01314">
    <property type="entry name" value="gntK_FGGY"/>
    <property type="match status" value="1"/>
</dbReference>
<evidence type="ECO:0000256" key="2">
    <source>
        <dbReference type="ARBA" id="ARBA00022679"/>
    </source>
</evidence>
<dbReference type="InterPro" id="IPR000577">
    <property type="entry name" value="Carb_kinase_FGGY"/>
</dbReference>